<dbReference type="Proteomes" id="UP000298652">
    <property type="component" value="Chromosome 9"/>
</dbReference>
<evidence type="ECO:0000256" key="1">
    <source>
        <dbReference type="SAM" id="SignalP"/>
    </source>
</evidence>
<proteinExistence type="predicted"/>
<dbReference type="Gramene" id="TKV91861">
    <property type="protein sequence ID" value="TKV91861"/>
    <property type="gene ID" value="SEVIR_9G125432v2"/>
</dbReference>
<dbReference type="EMBL" id="CM016560">
    <property type="protein sequence ID" value="TKV91861.1"/>
    <property type="molecule type" value="Genomic_DNA"/>
</dbReference>
<protein>
    <submittedName>
        <fullName evidence="2">Uncharacterized protein</fullName>
    </submittedName>
</protein>
<evidence type="ECO:0000313" key="3">
    <source>
        <dbReference type="Proteomes" id="UP000298652"/>
    </source>
</evidence>
<feature type="signal peptide" evidence="1">
    <location>
        <begin position="1"/>
        <end position="22"/>
    </location>
</feature>
<gene>
    <name evidence="2" type="ORF">SEVIR_9G125432v2</name>
</gene>
<evidence type="ECO:0000313" key="2">
    <source>
        <dbReference type="EMBL" id="TKV91861.1"/>
    </source>
</evidence>
<reference evidence="2" key="1">
    <citation type="submission" date="2019-03" db="EMBL/GenBank/DDBJ databases">
        <title>WGS assembly of Setaria viridis.</title>
        <authorList>
            <person name="Huang P."/>
            <person name="Jenkins J."/>
            <person name="Grimwood J."/>
            <person name="Barry K."/>
            <person name="Healey A."/>
            <person name="Mamidi S."/>
            <person name="Sreedasyam A."/>
            <person name="Shu S."/>
            <person name="Feldman M."/>
            <person name="Wu J."/>
            <person name="Yu Y."/>
            <person name="Chen C."/>
            <person name="Johnson J."/>
            <person name="Rokhsar D."/>
            <person name="Baxter I."/>
            <person name="Schmutz J."/>
            <person name="Brutnell T."/>
            <person name="Kellogg E."/>
        </authorList>
    </citation>
    <scope>NUCLEOTIDE SEQUENCE [LARGE SCALE GENOMIC DNA]</scope>
</reference>
<keyword evidence="3" id="KW-1185">Reference proteome</keyword>
<feature type="chain" id="PRO_5020635362" evidence="1">
    <location>
        <begin position="23"/>
        <end position="51"/>
    </location>
</feature>
<name>A0A4U6SU44_SETVI</name>
<dbReference type="AlphaFoldDB" id="A0A4U6SU44"/>
<keyword evidence="1" id="KW-0732">Signal</keyword>
<sequence length="51" mass="5473">MSGGRRWLGLVAVLAADAGVTSEYQQKTVEMPLDADVYNAPQQVHQEGIDG</sequence>
<organism evidence="2 3">
    <name type="scientific">Setaria viridis</name>
    <name type="common">Green bristlegrass</name>
    <name type="synonym">Setaria italica subsp. viridis</name>
    <dbReference type="NCBI Taxonomy" id="4556"/>
    <lineage>
        <taxon>Eukaryota</taxon>
        <taxon>Viridiplantae</taxon>
        <taxon>Streptophyta</taxon>
        <taxon>Embryophyta</taxon>
        <taxon>Tracheophyta</taxon>
        <taxon>Spermatophyta</taxon>
        <taxon>Magnoliopsida</taxon>
        <taxon>Liliopsida</taxon>
        <taxon>Poales</taxon>
        <taxon>Poaceae</taxon>
        <taxon>PACMAD clade</taxon>
        <taxon>Panicoideae</taxon>
        <taxon>Panicodae</taxon>
        <taxon>Paniceae</taxon>
        <taxon>Cenchrinae</taxon>
        <taxon>Setaria</taxon>
    </lineage>
</organism>
<accession>A0A4U6SU44</accession>